<proteinExistence type="predicted"/>
<reference evidence="2" key="1">
    <citation type="journal article" date="2011" name="PLoS Genet.">
        <title>Genomic analysis of the necrotrophic fungal pathogens Sclerotinia sclerotiorum and Botrytis cinerea.</title>
        <authorList>
            <person name="Amselem J."/>
            <person name="Cuomo C.A."/>
            <person name="van Kan J.A."/>
            <person name="Viaud M."/>
            <person name="Benito E.P."/>
            <person name="Couloux A."/>
            <person name="Coutinho P.M."/>
            <person name="de Vries R.P."/>
            <person name="Dyer P.S."/>
            <person name="Fillinger S."/>
            <person name="Fournier E."/>
            <person name="Gout L."/>
            <person name="Hahn M."/>
            <person name="Kohn L."/>
            <person name="Lapalu N."/>
            <person name="Plummer K.M."/>
            <person name="Pradier J.M."/>
            <person name="Quevillon E."/>
            <person name="Sharon A."/>
            <person name="Simon A."/>
            <person name="ten Have A."/>
            <person name="Tudzynski B."/>
            <person name="Tudzynski P."/>
            <person name="Wincker P."/>
            <person name="Andrew M."/>
            <person name="Anthouard V."/>
            <person name="Beever R.E."/>
            <person name="Beffa R."/>
            <person name="Benoit I."/>
            <person name="Bouzid O."/>
            <person name="Brault B."/>
            <person name="Chen Z."/>
            <person name="Choquer M."/>
            <person name="Collemare J."/>
            <person name="Cotton P."/>
            <person name="Danchin E.G."/>
            <person name="Da Silva C."/>
            <person name="Gautier A."/>
            <person name="Giraud C."/>
            <person name="Giraud T."/>
            <person name="Gonzalez C."/>
            <person name="Grossetete S."/>
            <person name="Guldener U."/>
            <person name="Henrissat B."/>
            <person name="Howlett B.J."/>
            <person name="Kodira C."/>
            <person name="Kretschmer M."/>
            <person name="Lappartient A."/>
            <person name="Leroch M."/>
            <person name="Levis C."/>
            <person name="Mauceli E."/>
            <person name="Neuveglise C."/>
            <person name="Oeser B."/>
            <person name="Pearson M."/>
            <person name="Poulain J."/>
            <person name="Poussereau N."/>
            <person name="Quesneville H."/>
            <person name="Rascle C."/>
            <person name="Schumacher J."/>
            <person name="Segurens B."/>
            <person name="Sexton A."/>
            <person name="Silva E."/>
            <person name="Sirven C."/>
            <person name="Soanes D.M."/>
            <person name="Talbot N.J."/>
            <person name="Templeton M."/>
            <person name="Yandava C."/>
            <person name="Yarden O."/>
            <person name="Zeng Q."/>
            <person name="Rollins J.A."/>
            <person name="Lebrun M.H."/>
            <person name="Dickman M."/>
        </authorList>
    </citation>
    <scope>NUCLEOTIDE SEQUENCE [LARGE SCALE GENOMIC DNA]</scope>
    <source>
        <strain evidence="2">ATCC 18683 / 1980 / Ss-1</strain>
    </source>
</reference>
<dbReference type="AlphaFoldDB" id="A7E7F2"/>
<dbReference type="HOGENOM" id="CLU_1278302_0_0_1"/>
<dbReference type="EMBL" id="CH476622">
    <property type="protein sequence ID" value="EDN96304.1"/>
    <property type="molecule type" value="Genomic_DNA"/>
</dbReference>
<gene>
    <name evidence="1" type="ORF">SS1G_01230</name>
</gene>
<accession>A7E7F2</accession>
<dbReference type="KEGG" id="ssl:SS1G_01230"/>
<dbReference type="RefSeq" id="XP_001597036.1">
    <property type="nucleotide sequence ID" value="XM_001596986.1"/>
</dbReference>
<evidence type="ECO:0000313" key="2">
    <source>
        <dbReference type="Proteomes" id="UP000001312"/>
    </source>
</evidence>
<dbReference type="GeneID" id="5493464"/>
<dbReference type="Proteomes" id="UP000001312">
    <property type="component" value="Unassembled WGS sequence"/>
</dbReference>
<evidence type="ECO:0000313" key="1">
    <source>
        <dbReference type="EMBL" id="EDN96304.1"/>
    </source>
</evidence>
<name>A7E7F2_SCLS1</name>
<organism evidence="1 2">
    <name type="scientific">Sclerotinia sclerotiorum (strain ATCC 18683 / 1980 / Ss-1)</name>
    <name type="common">White mold</name>
    <name type="synonym">Whetzelinia sclerotiorum</name>
    <dbReference type="NCBI Taxonomy" id="665079"/>
    <lineage>
        <taxon>Eukaryota</taxon>
        <taxon>Fungi</taxon>
        <taxon>Dikarya</taxon>
        <taxon>Ascomycota</taxon>
        <taxon>Pezizomycotina</taxon>
        <taxon>Leotiomycetes</taxon>
        <taxon>Helotiales</taxon>
        <taxon>Sclerotiniaceae</taxon>
        <taxon>Sclerotinia</taxon>
    </lineage>
</organism>
<protein>
    <submittedName>
        <fullName evidence="1">Uncharacterized protein</fullName>
    </submittedName>
</protein>
<dbReference type="InParanoid" id="A7E7F2"/>
<keyword evidence="2" id="KW-1185">Reference proteome</keyword>
<sequence>MALHKIHCLRRYKRPRIGGGARMQQQQAPAHVKMTLLPSWIMDEASLMGNHLRRLIAILSAGVTSWTSFEALKEPLHGLRENFWELCRITSRAFLGRMLMSPAGHYLPYFDPGDRRGFDIAIFAKCIHHTGTCNQLHRFFELVTMYLLASWFRRFREHQPTDSDVHCGNESRDGVLWLSGPFREDWRHLTNLVQPYSSIHNTTQVVTRLRHSCHFR</sequence>